<feature type="domain" description="Putative auto-transporter adhesin head GIN" evidence="2">
    <location>
        <begin position="29"/>
        <end position="147"/>
    </location>
</feature>
<dbReference type="Proteomes" id="UP000825381">
    <property type="component" value="Chromosome"/>
</dbReference>
<name>A0ABX8V6C1_9FLAO</name>
<organism evidence="3 4">
    <name type="scientific">Flavobacterium litorale</name>
    <dbReference type="NCBI Taxonomy" id="2856519"/>
    <lineage>
        <taxon>Bacteria</taxon>
        <taxon>Pseudomonadati</taxon>
        <taxon>Bacteroidota</taxon>
        <taxon>Flavobacteriia</taxon>
        <taxon>Flavobacteriales</taxon>
        <taxon>Flavobacteriaceae</taxon>
        <taxon>Flavobacterium</taxon>
    </lineage>
</organism>
<protein>
    <submittedName>
        <fullName evidence="3">DUF2807 domain-containing protein</fullName>
    </submittedName>
</protein>
<accession>A0ABX8V6C1</accession>
<feature type="chain" id="PRO_5045384352" evidence="1">
    <location>
        <begin position="20"/>
        <end position="249"/>
    </location>
</feature>
<sequence length="249" mass="26613">MKTMLVMAALALTSTIAVAQNEETRNVSDFNSIKVENGIEVIYTHNDTESVKVKTTDNNAMNYVVTERSGKELRIYINNNAKDAAVNVAKNIQVYVSDNNTASITAKTGATVKVTNQINTPKLSITLKTGSTFTGNINATEICDIKAASGSAFKGSIITEEFKAIITGGAYVALNGHAEKSEVLCNGGTLTGDKFTCEKAEVWAKRMSSVALHVTDSVMATTDTSSAISYSGKPNKIHLGDDNFAIRKN</sequence>
<reference evidence="3 4" key="1">
    <citation type="submission" date="2021-07" db="EMBL/GenBank/DDBJ databases">
        <title>Flavobacterium WSW3-B6 sp.nov, isolated from seaweed.</title>
        <authorList>
            <person name="Muhammad N."/>
            <person name="Ho H."/>
            <person name="Lee Y.-J."/>
            <person name="Nguyen T."/>
            <person name="Ho J."/>
            <person name="Kim S.-G."/>
        </authorList>
    </citation>
    <scope>NUCLEOTIDE SEQUENCE [LARGE SCALE GENOMIC DNA]</scope>
    <source>
        <strain evidence="3 4">WSW3-B6</strain>
    </source>
</reference>
<evidence type="ECO:0000313" key="4">
    <source>
        <dbReference type="Proteomes" id="UP000825381"/>
    </source>
</evidence>
<dbReference type="EMBL" id="CP080429">
    <property type="protein sequence ID" value="QYJ68384.1"/>
    <property type="molecule type" value="Genomic_DNA"/>
</dbReference>
<evidence type="ECO:0000259" key="2">
    <source>
        <dbReference type="Pfam" id="PF10988"/>
    </source>
</evidence>
<dbReference type="RefSeq" id="WP_220640725.1">
    <property type="nucleotide sequence ID" value="NZ_CP080429.1"/>
</dbReference>
<dbReference type="Pfam" id="PF10988">
    <property type="entry name" value="DUF2807"/>
    <property type="match status" value="1"/>
</dbReference>
<dbReference type="Gene3D" id="2.160.20.120">
    <property type="match status" value="1"/>
</dbReference>
<proteinExistence type="predicted"/>
<feature type="signal peptide" evidence="1">
    <location>
        <begin position="1"/>
        <end position="19"/>
    </location>
</feature>
<keyword evidence="1" id="KW-0732">Signal</keyword>
<dbReference type="InterPro" id="IPR021255">
    <property type="entry name" value="DUF2807"/>
</dbReference>
<evidence type="ECO:0000313" key="3">
    <source>
        <dbReference type="EMBL" id="QYJ68384.1"/>
    </source>
</evidence>
<evidence type="ECO:0000256" key="1">
    <source>
        <dbReference type="SAM" id="SignalP"/>
    </source>
</evidence>
<gene>
    <name evidence="3" type="ORF">K1I41_00410</name>
</gene>
<keyword evidence="4" id="KW-1185">Reference proteome</keyword>